<gene>
    <name evidence="1" type="ORF">BO71DRAFT_284774</name>
</gene>
<organism evidence="1 2">
    <name type="scientific">Aspergillus ellipticus CBS 707.79</name>
    <dbReference type="NCBI Taxonomy" id="1448320"/>
    <lineage>
        <taxon>Eukaryota</taxon>
        <taxon>Fungi</taxon>
        <taxon>Dikarya</taxon>
        <taxon>Ascomycota</taxon>
        <taxon>Pezizomycotina</taxon>
        <taxon>Eurotiomycetes</taxon>
        <taxon>Eurotiomycetidae</taxon>
        <taxon>Eurotiales</taxon>
        <taxon>Aspergillaceae</taxon>
        <taxon>Aspergillus</taxon>
        <taxon>Aspergillus subgen. Circumdati</taxon>
    </lineage>
</organism>
<dbReference type="VEuPathDB" id="FungiDB:BO71DRAFT_284774"/>
<dbReference type="AlphaFoldDB" id="A0A319CTZ5"/>
<sequence>EPFPEYYQSCETGDAQVDETLEKAYRFAISKVCEEVIRFRDLDTSVTSPLPFSMESTDTIAATAATAATAVTAPNAAIGGESPAPITAAIDANDDAAIGRETSIARPDRRAPEDVRQEVLKEMRDMLRSKKLKPDTRQRFTAMCNLIIRMEFLLFRQHQTPVDPVDLLSTDEAEEVLWTIAELVKYVTIIDNILGQELAWAQRVHYSVAYIASETHHNIVLRFKNMSEVIISHLKKPRPSEHQLLVLFLDFFDCFLYTDFISSHPRPFDLEAYWDPTRAQLNSQLVQAWHTINHGIENYDAIIRANADIKKTYVAPAFREIEEAPRIWREALISHYVDEEHKRMAQAAQGKENR</sequence>
<dbReference type="Proteomes" id="UP000247810">
    <property type="component" value="Unassembled WGS sequence"/>
</dbReference>
<protein>
    <submittedName>
        <fullName evidence="1">Uncharacterized protein</fullName>
    </submittedName>
</protein>
<evidence type="ECO:0000313" key="2">
    <source>
        <dbReference type="Proteomes" id="UP000247810"/>
    </source>
</evidence>
<proteinExistence type="predicted"/>
<reference evidence="1 2" key="1">
    <citation type="submission" date="2018-02" db="EMBL/GenBank/DDBJ databases">
        <title>The genomes of Aspergillus section Nigri reveals drivers in fungal speciation.</title>
        <authorList>
            <consortium name="DOE Joint Genome Institute"/>
            <person name="Vesth T.C."/>
            <person name="Nybo J."/>
            <person name="Theobald S."/>
            <person name="Brandl J."/>
            <person name="Frisvad J.C."/>
            <person name="Nielsen K.F."/>
            <person name="Lyhne E.K."/>
            <person name="Kogle M.E."/>
            <person name="Kuo A."/>
            <person name="Riley R."/>
            <person name="Clum A."/>
            <person name="Nolan M."/>
            <person name="Lipzen A."/>
            <person name="Salamov A."/>
            <person name="Henrissat B."/>
            <person name="Wiebenga A."/>
            <person name="De vries R.P."/>
            <person name="Grigoriev I.V."/>
            <person name="Mortensen U.H."/>
            <person name="Andersen M.R."/>
            <person name="Baker S.E."/>
        </authorList>
    </citation>
    <scope>NUCLEOTIDE SEQUENCE [LARGE SCALE GENOMIC DNA]</scope>
    <source>
        <strain evidence="1 2">CBS 707.79</strain>
    </source>
</reference>
<dbReference type="OrthoDB" id="4497052at2759"/>
<feature type="non-terminal residue" evidence="1">
    <location>
        <position position="1"/>
    </location>
</feature>
<evidence type="ECO:0000313" key="1">
    <source>
        <dbReference type="EMBL" id="PYH87861.1"/>
    </source>
</evidence>
<dbReference type="EMBL" id="KZ826160">
    <property type="protein sequence ID" value="PYH87861.1"/>
    <property type="molecule type" value="Genomic_DNA"/>
</dbReference>
<name>A0A319CTZ5_9EURO</name>
<keyword evidence="2" id="KW-1185">Reference proteome</keyword>
<accession>A0A319CTZ5</accession>
<feature type="non-terminal residue" evidence="1">
    <location>
        <position position="354"/>
    </location>
</feature>